<sequence>MCQCFHKFFCFAHHISNLDLIEILKGQWLGHFSGTYEGFIVINIDELHDNFKGCVYLIHNNDNIPNVFAIIQTSDKRNDFSFRTYSIAPINPSTRFPDDWNNIKNSFDPNARIAEFVDVTGSWDEKYLSLKWNTSLDGHGECTLPRSQAEEPSNLKQNIKDWDIFKQDIGLLKGTRYLFRGQNKPWKLRSSFHRTGRADLTRFVNEDIPSLHKHLSARTKHVFNLDIPKENGAFFNLVQHHGYPTPLLDWTYSPYVAVFFAFRSITSKMAADSNDDEMVRIFVFDQHQWRSDYEQQLLLSTANLHLSIADFIAIDNERLIPQQAATTVTNIDDIEAYIHLKEKENNKQYLSAIDIPISNRDKAIQELRYMGITAGSLFPGLDGACEELKDRNFEI</sequence>
<dbReference type="AlphaFoldDB" id="A0A317T3Q0"/>
<feature type="domain" description="FRG" evidence="1">
    <location>
        <begin position="173"/>
        <end position="279"/>
    </location>
</feature>
<name>A0A317T3Q0_9CHLB</name>
<reference evidence="3" key="1">
    <citation type="submission" date="2017-10" db="EMBL/GenBank/DDBJ databases">
        <authorList>
            <person name="Gaisin V.A."/>
            <person name="Rysina M.S."/>
            <person name="Grouzdev D.S."/>
        </authorList>
    </citation>
    <scope>NUCLEOTIDE SEQUENCE [LARGE SCALE GENOMIC DNA]</scope>
    <source>
        <strain evidence="3">V1</strain>
    </source>
</reference>
<dbReference type="SMART" id="SM00901">
    <property type="entry name" value="FRG"/>
    <property type="match status" value="1"/>
</dbReference>
<evidence type="ECO:0000313" key="3">
    <source>
        <dbReference type="Proteomes" id="UP000246278"/>
    </source>
</evidence>
<accession>A0A317T3Q0</accession>
<keyword evidence="3" id="KW-1185">Reference proteome</keyword>
<dbReference type="EMBL" id="PDNZ01000007">
    <property type="protein sequence ID" value="PWW81342.1"/>
    <property type="molecule type" value="Genomic_DNA"/>
</dbReference>
<organism evidence="2 3">
    <name type="scientific">Prosthecochloris marina</name>
    <dbReference type="NCBI Taxonomy" id="2017681"/>
    <lineage>
        <taxon>Bacteria</taxon>
        <taxon>Pseudomonadati</taxon>
        <taxon>Chlorobiota</taxon>
        <taxon>Chlorobiia</taxon>
        <taxon>Chlorobiales</taxon>
        <taxon>Chlorobiaceae</taxon>
        <taxon>Prosthecochloris</taxon>
    </lineage>
</organism>
<dbReference type="Pfam" id="PF08867">
    <property type="entry name" value="FRG"/>
    <property type="match status" value="1"/>
</dbReference>
<comment type="caution">
    <text evidence="2">The sequence shown here is derived from an EMBL/GenBank/DDBJ whole genome shotgun (WGS) entry which is preliminary data.</text>
</comment>
<protein>
    <recommendedName>
        <fullName evidence="1">FRG domain-containing protein</fullName>
    </recommendedName>
</protein>
<proteinExistence type="predicted"/>
<dbReference type="InterPro" id="IPR014966">
    <property type="entry name" value="FRG-dom"/>
</dbReference>
<evidence type="ECO:0000313" key="2">
    <source>
        <dbReference type="EMBL" id="PWW81342.1"/>
    </source>
</evidence>
<dbReference type="Proteomes" id="UP000246278">
    <property type="component" value="Unassembled WGS sequence"/>
</dbReference>
<dbReference type="OrthoDB" id="9816036at2"/>
<gene>
    <name evidence="2" type="ORF">CR164_09885</name>
</gene>
<evidence type="ECO:0000259" key="1">
    <source>
        <dbReference type="SMART" id="SM00901"/>
    </source>
</evidence>